<accession>A0A7Y9UMW6</accession>
<dbReference type="GO" id="GO:0009236">
    <property type="term" value="P:cobalamin biosynthetic process"/>
    <property type="evidence" value="ECO:0007669"/>
    <property type="project" value="UniProtKB-KW"/>
</dbReference>
<feature type="domain" description="Tetrapyrrole methylase" evidence="13">
    <location>
        <begin position="170"/>
        <end position="381"/>
    </location>
</feature>
<comment type="caution">
    <text evidence="14">The sequence shown here is derived from an EMBL/GenBank/DDBJ whole genome shotgun (WGS) entry which is preliminary data.</text>
</comment>
<dbReference type="UniPathway" id="UPA00262">
    <property type="reaction ID" value="UER00222"/>
</dbReference>
<comment type="catalytic activity">
    <reaction evidence="11">
        <text>precorrin-2 + NAD(+) = sirohydrochlorin + NADH + 2 H(+)</text>
        <dbReference type="Rhea" id="RHEA:15613"/>
        <dbReference type="ChEBI" id="CHEBI:15378"/>
        <dbReference type="ChEBI" id="CHEBI:57540"/>
        <dbReference type="ChEBI" id="CHEBI:57945"/>
        <dbReference type="ChEBI" id="CHEBI:58351"/>
        <dbReference type="ChEBI" id="CHEBI:58827"/>
        <dbReference type="EC" id="1.3.1.76"/>
    </reaction>
</comment>
<dbReference type="InterPro" id="IPR006367">
    <property type="entry name" value="Sirohaem_synthase_N"/>
</dbReference>
<feature type="active site" description="Proton acceptor" evidence="12">
    <location>
        <position position="200"/>
    </location>
</feature>
<dbReference type="Pfam" id="PF00590">
    <property type="entry name" value="TP_methylase"/>
    <property type="match status" value="1"/>
</dbReference>
<evidence type="ECO:0000256" key="2">
    <source>
        <dbReference type="ARBA" id="ARBA00022573"/>
    </source>
</evidence>
<dbReference type="InterPro" id="IPR006366">
    <property type="entry name" value="CobA/CysG_C"/>
</dbReference>
<keyword evidence="6 14" id="KW-0560">Oxidoreductase</keyword>
<comment type="pathway">
    <text evidence="1">Porphyrin-containing compound metabolism; siroheme biosynthesis; sirohydrochlorin from precorrin-2: step 1/1.</text>
</comment>
<dbReference type="InterPro" id="IPR035996">
    <property type="entry name" value="4pyrrol_Methylase_sf"/>
</dbReference>
<keyword evidence="5" id="KW-0949">S-adenosyl-L-methionine</keyword>
<dbReference type="GO" id="GO:0032259">
    <property type="term" value="P:methylation"/>
    <property type="evidence" value="ECO:0007669"/>
    <property type="project" value="UniProtKB-KW"/>
</dbReference>
<dbReference type="SUPFAM" id="SSF53790">
    <property type="entry name" value="Tetrapyrrole methylase"/>
    <property type="match status" value="1"/>
</dbReference>
<keyword evidence="4 14" id="KW-0808">Transferase</keyword>
<dbReference type="Gene3D" id="3.40.50.720">
    <property type="entry name" value="NAD(P)-binding Rossmann-like Domain"/>
    <property type="match status" value="1"/>
</dbReference>
<dbReference type="EC" id="4.99.1.4" evidence="14"/>
<evidence type="ECO:0000313" key="14">
    <source>
        <dbReference type="EMBL" id="NYG55826.1"/>
    </source>
</evidence>
<keyword evidence="10" id="KW-0511">Multifunctional enzyme</keyword>
<name>A0A7Y9UMW6_9ACTN</name>
<dbReference type="EC" id="2.1.1.107" evidence="14"/>
<evidence type="ECO:0000256" key="5">
    <source>
        <dbReference type="ARBA" id="ARBA00022691"/>
    </source>
</evidence>
<dbReference type="GO" id="GO:0043115">
    <property type="term" value="F:precorrin-2 dehydrogenase activity"/>
    <property type="evidence" value="ECO:0007669"/>
    <property type="project" value="UniProtKB-EC"/>
</dbReference>
<keyword evidence="7" id="KW-0520">NAD</keyword>
<dbReference type="CDD" id="cd11642">
    <property type="entry name" value="SUMT"/>
    <property type="match status" value="1"/>
</dbReference>
<reference evidence="14 15" key="1">
    <citation type="submission" date="2020-07" db="EMBL/GenBank/DDBJ databases">
        <title>Sequencing the genomes of 1000 actinobacteria strains.</title>
        <authorList>
            <person name="Klenk H.-P."/>
        </authorList>
    </citation>
    <scope>NUCLEOTIDE SEQUENCE [LARGE SCALE GENOMIC DNA]</scope>
    <source>
        <strain evidence="14 15">DSM 24552</strain>
    </source>
</reference>
<dbReference type="PANTHER" id="PTHR45790:SF3">
    <property type="entry name" value="S-ADENOSYL-L-METHIONINE-DEPENDENT UROPORPHYRINOGEN III METHYLTRANSFERASE, CHLOROPLASTIC"/>
    <property type="match status" value="1"/>
</dbReference>
<dbReference type="GO" id="GO:0019354">
    <property type="term" value="P:siroheme biosynthetic process"/>
    <property type="evidence" value="ECO:0007669"/>
    <property type="project" value="UniProtKB-UniPathway"/>
</dbReference>
<dbReference type="AlphaFoldDB" id="A0A7Y9UMW6"/>
<evidence type="ECO:0000256" key="6">
    <source>
        <dbReference type="ARBA" id="ARBA00023002"/>
    </source>
</evidence>
<dbReference type="RefSeq" id="WP_179518207.1">
    <property type="nucleotide sequence ID" value="NZ_JACCAC010000001.1"/>
</dbReference>
<dbReference type="SUPFAM" id="SSF51735">
    <property type="entry name" value="NAD(P)-binding Rossmann-fold domains"/>
    <property type="match status" value="1"/>
</dbReference>
<dbReference type="Proteomes" id="UP000544110">
    <property type="component" value="Unassembled WGS sequence"/>
</dbReference>
<evidence type="ECO:0000256" key="3">
    <source>
        <dbReference type="ARBA" id="ARBA00022603"/>
    </source>
</evidence>
<organism evidence="14 15">
    <name type="scientific">Nocardioides perillae</name>
    <dbReference type="NCBI Taxonomy" id="1119534"/>
    <lineage>
        <taxon>Bacteria</taxon>
        <taxon>Bacillati</taxon>
        <taxon>Actinomycetota</taxon>
        <taxon>Actinomycetes</taxon>
        <taxon>Propionibacteriales</taxon>
        <taxon>Nocardioidaceae</taxon>
        <taxon>Nocardioides</taxon>
    </lineage>
</organism>
<dbReference type="InterPro" id="IPR014776">
    <property type="entry name" value="4pyrrole_Mease_sub2"/>
</dbReference>
<keyword evidence="2" id="KW-0169">Cobalamin biosynthesis</keyword>
<dbReference type="FunFam" id="3.30.950.10:FF:000001">
    <property type="entry name" value="Siroheme synthase"/>
    <property type="match status" value="1"/>
</dbReference>
<keyword evidence="3 14" id="KW-0489">Methyltransferase</keyword>
<dbReference type="GO" id="GO:0051287">
    <property type="term" value="F:NAD binding"/>
    <property type="evidence" value="ECO:0007669"/>
    <property type="project" value="InterPro"/>
</dbReference>
<dbReference type="InterPro" id="IPR000878">
    <property type="entry name" value="4pyrrol_Mease"/>
</dbReference>
<evidence type="ECO:0000256" key="12">
    <source>
        <dbReference type="PIRSR" id="PIRSR036426-1"/>
    </source>
</evidence>
<dbReference type="InterPro" id="IPR012409">
    <property type="entry name" value="Sirohaem_synth"/>
</dbReference>
<dbReference type="GO" id="GO:0004851">
    <property type="term" value="F:uroporphyrin-III C-methyltransferase activity"/>
    <property type="evidence" value="ECO:0007669"/>
    <property type="project" value="UniProtKB-EC"/>
</dbReference>
<evidence type="ECO:0000256" key="9">
    <source>
        <dbReference type="ARBA" id="ARBA00023244"/>
    </source>
</evidence>
<dbReference type="NCBIfam" id="TIGR01469">
    <property type="entry name" value="cobA_cysG_Cterm"/>
    <property type="match status" value="1"/>
</dbReference>
<dbReference type="InterPro" id="IPR036291">
    <property type="entry name" value="NAD(P)-bd_dom_sf"/>
</dbReference>
<dbReference type="FunFam" id="3.40.1010.10:FF:000003">
    <property type="entry name" value="Putative Uroporphyrinogen-III C-methyltransferase"/>
    <property type="match status" value="1"/>
</dbReference>
<dbReference type="EC" id="1.3.1.76" evidence="14"/>
<dbReference type="InterPro" id="IPR050161">
    <property type="entry name" value="Siro_Cobalamin_biosynth"/>
</dbReference>
<dbReference type="GO" id="GO:0051266">
    <property type="term" value="F:sirohydrochlorin ferrochelatase activity"/>
    <property type="evidence" value="ECO:0007669"/>
    <property type="project" value="UniProtKB-EC"/>
</dbReference>
<dbReference type="EMBL" id="JACCAC010000001">
    <property type="protein sequence ID" value="NYG55826.1"/>
    <property type="molecule type" value="Genomic_DNA"/>
</dbReference>
<sequence length="414" mass="42813">MGAETPEGAPAPYPVGLRLAGRRVVVVGGGQVAQRRVPALIAAGARVTVVAPEVTPALEGLGGEVTLELRRFEPADLDDTWYAIAATDDPAVNAAVAAAAEERRTFCVRADDASQATAWTPAVGRHAGVTVAVLGNREPRRSSAVRDEIMAALQDGTIAARGARDRTPGVVLVGGGPGDPELATVAARHALASADVVVADRLAPRELLDGLDPDVELVDVAKLPRGRSATQEEINRVLVERAREGKRVVRFKGGDGFVFGRGYEEVLACQEAGVPVTVVPGLSSSISVPGLVGIPVTHRGVAHEFTVVSGHLPPDHPESLVEWSALARLRGTLVLLMAVQNAGAIAAALVAGGRPAGTPVAVVAEGSMPAERTVLSTLGTLDADLARQQVRPPAIIVVGEVVAVARPEHYARAH</sequence>
<dbReference type="PANTHER" id="PTHR45790">
    <property type="entry name" value="SIROHEME SYNTHASE-RELATED"/>
    <property type="match status" value="1"/>
</dbReference>
<evidence type="ECO:0000256" key="7">
    <source>
        <dbReference type="ARBA" id="ARBA00023027"/>
    </source>
</evidence>
<dbReference type="Pfam" id="PF13241">
    <property type="entry name" value="NAD_binding_7"/>
    <property type="match status" value="1"/>
</dbReference>
<evidence type="ECO:0000256" key="4">
    <source>
        <dbReference type="ARBA" id="ARBA00022679"/>
    </source>
</evidence>
<dbReference type="Gene3D" id="3.30.950.10">
    <property type="entry name" value="Methyltransferase, Cobalt-precorrin-4 Transmethylase, Domain 2"/>
    <property type="match status" value="1"/>
</dbReference>
<proteinExistence type="predicted"/>
<protein>
    <submittedName>
        <fullName evidence="14">Uroporphyrin-III C-methyltransferase/precorrin-2 dehydrogenase/sirohydrochlorin ferrochelatase</fullName>
        <ecNumber evidence="14">1.3.1.76</ecNumber>
        <ecNumber evidence="14">2.1.1.107</ecNumber>
        <ecNumber evidence="14">4.99.1.4</ecNumber>
    </submittedName>
</protein>
<evidence type="ECO:0000256" key="11">
    <source>
        <dbReference type="ARBA" id="ARBA00047561"/>
    </source>
</evidence>
<evidence type="ECO:0000256" key="8">
    <source>
        <dbReference type="ARBA" id="ARBA00023239"/>
    </source>
</evidence>
<dbReference type="Gene3D" id="3.40.1010.10">
    <property type="entry name" value="Cobalt-precorrin-4 Transmethylase, Domain 1"/>
    <property type="match status" value="1"/>
</dbReference>
<feature type="active site" description="Proton donor" evidence="12">
    <location>
        <position position="222"/>
    </location>
</feature>
<evidence type="ECO:0000256" key="1">
    <source>
        <dbReference type="ARBA" id="ARBA00005010"/>
    </source>
</evidence>
<dbReference type="InterPro" id="IPR014777">
    <property type="entry name" value="4pyrrole_Mease_sub1"/>
</dbReference>
<keyword evidence="9" id="KW-0627">Porphyrin biosynthesis</keyword>
<evidence type="ECO:0000256" key="10">
    <source>
        <dbReference type="ARBA" id="ARBA00023268"/>
    </source>
</evidence>
<dbReference type="NCBIfam" id="NF004790">
    <property type="entry name" value="PRK06136.1"/>
    <property type="match status" value="1"/>
</dbReference>
<gene>
    <name evidence="14" type="ORF">BJ989_002130</name>
</gene>
<keyword evidence="8 14" id="KW-0456">Lyase</keyword>
<keyword evidence="15" id="KW-1185">Reference proteome</keyword>
<dbReference type="PIRSF" id="PIRSF036426">
    <property type="entry name" value="Sirohaem_synth"/>
    <property type="match status" value="1"/>
</dbReference>
<dbReference type="NCBIfam" id="TIGR01470">
    <property type="entry name" value="cysG_Nterm"/>
    <property type="match status" value="1"/>
</dbReference>
<evidence type="ECO:0000313" key="15">
    <source>
        <dbReference type="Proteomes" id="UP000544110"/>
    </source>
</evidence>
<evidence type="ECO:0000259" key="13">
    <source>
        <dbReference type="Pfam" id="PF00590"/>
    </source>
</evidence>